<dbReference type="OrthoDB" id="2602575at2759"/>
<feature type="chain" id="PRO_5007997470" evidence="1">
    <location>
        <begin position="32"/>
        <end position="125"/>
    </location>
</feature>
<feature type="signal peptide" evidence="1">
    <location>
        <begin position="1"/>
        <end position="31"/>
    </location>
</feature>
<organism evidence="2 4">
    <name type="scientific">Athelia psychrophila</name>
    <dbReference type="NCBI Taxonomy" id="1759441"/>
    <lineage>
        <taxon>Eukaryota</taxon>
        <taxon>Fungi</taxon>
        <taxon>Dikarya</taxon>
        <taxon>Basidiomycota</taxon>
        <taxon>Agaricomycotina</taxon>
        <taxon>Agaricomycetes</taxon>
        <taxon>Agaricomycetidae</taxon>
        <taxon>Atheliales</taxon>
        <taxon>Atheliaceae</taxon>
        <taxon>Athelia</taxon>
    </lineage>
</organism>
<name>A0A167U1I2_9AGAM</name>
<dbReference type="EMBL" id="KV418054">
    <property type="protein sequence ID" value="KZP03504.1"/>
    <property type="molecule type" value="Genomic_DNA"/>
</dbReference>
<accession>A0A167U1I2</accession>
<evidence type="ECO:0000313" key="2">
    <source>
        <dbReference type="EMBL" id="KZP03504.1"/>
    </source>
</evidence>
<dbReference type="EMBL" id="KV417627">
    <property type="protein sequence ID" value="KZP13830.1"/>
    <property type="molecule type" value="Genomic_DNA"/>
</dbReference>
<keyword evidence="1" id="KW-0732">Signal</keyword>
<evidence type="ECO:0000313" key="4">
    <source>
        <dbReference type="Proteomes" id="UP000076532"/>
    </source>
</evidence>
<keyword evidence="4" id="KW-1185">Reference proteome</keyword>
<protein>
    <submittedName>
        <fullName evidence="2">Uncharacterized protein</fullName>
    </submittedName>
</protein>
<dbReference type="AlphaFoldDB" id="A0A167U1I2"/>
<sequence>MPMFANHSWRKTLFALHVRLLHMMRIHNSFAFPQWPGYEESSLPIHLRAKEVDGRPITRQILAIDVAQKIRDFMDSHIQRYALRKGCPDDQWRIAKYDGHVLGDMILTALYLYKRVWVPDLYVEW</sequence>
<dbReference type="Proteomes" id="UP000076532">
    <property type="component" value="Unassembled WGS sequence"/>
</dbReference>
<reference evidence="2 4" key="1">
    <citation type="journal article" date="2016" name="Mol. Biol. Evol.">
        <title>Comparative Genomics of Early-Diverging Mushroom-Forming Fungi Provides Insights into the Origins of Lignocellulose Decay Capabilities.</title>
        <authorList>
            <person name="Nagy L.G."/>
            <person name="Riley R."/>
            <person name="Tritt A."/>
            <person name="Adam C."/>
            <person name="Daum C."/>
            <person name="Floudas D."/>
            <person name="Sun H."/>
            <person name="Yadav J.S."/>
            <person name="Pangilinan J."/>
            <person name="Larsson K.H."/>
            <person name="Matsuura K."/>
            <person name="Barry K."/>
            <person name="Labutti K."/>
            <person name="Kuo R."/>
            <person name="Ohm R.A."/>
            <person name="Bhattacharya S.S."/>
            <person name="Shirouzu T."/>
            <person name="Yoshinaga Y."/>
            <person name="Martin F.M."/>
            <person name="Grigoriev I.V."/>
            <person name="Hibbett D.S."/>
        </authorList>
    </citation>
    <scope>NUCLEOTIDE SEQUENCE [LARGE SCALE GENOMIC DNA]</scope>
    <source>
        <strain evidence="2 4">CBS 109695</strain>
    </source>
</reference>
<evidence type="ECO:0000256" key="1">
    <source>
        <dbReference type="SAM" id="SignalP"/>
    </source>
</evidence>
<evidence type="ECO:0000313" key="3">
    <source>
        <dbReference type="EMBL" id="KZP13830.1"/>
    </source>
</evidence>
<gene>
    <name evidence="3" type="ORF">FIBSPDRAFT_868958</name>
    <name evidence="2" type="ORF">FIBSPDRAFT_879413</name>
</gene>
<proteinExistence type="predicted"/>